<evidence type="ECO:0000313" key="10">
    <source>
        <dbReference type="Proteomes" id="UP000640930"/>
    </source>
</evidence>
<feature type="transmembrane region" description="Helical" evidence="8">
    <location>
        <begin position="203"/>
        <end position="226"/>
    </location>
</feature>
<protein>
    <submittedName>
        <fullName evidence="9">Succinate dehydrogenase cytochrome b558 subunit</fullName>
    </submittedName>
</protein>
<dbReference type="InterPro" id="IPR016002">
    <property type="entry name" value="Succ_DH_cyt_b558_Firmicute"/>
</dbReference>
<feature type="transmembrane region" description="Helical" evidence="8">
    <location>
        <begin position="35"/>
        <end position="58"/>
    </location>
</feature>
<keyword evidence="5 8" id="KW-1133">Transmembrane helix</keyword>
<evidence type="ECO:0000256" key="6">
    <source>
        <dbReference type="ARBA" id="ARBA00023004"/>
    </source>
</evidence>
<evidence type="ECO:0000256" key="5">
    <source>
        <dbReference type="ARBA" id="ARBA00022989"/>
    </source>
</evidence>
<comment type="subcellular location">
    <subcellularLocation>
        <location evidence="1">Membrane</location>
    </subcellularLocation>
</comment>
<organism evidence="9 10">
    <name type="scientific">Ureibacillus galli</name>
    <dbReference type="NCBI Taxonomy" id="2762222"/>
    <lineage>
        <taxon>Bacteria</taxon>
        <taxon>Bacillati</taxon>
        <taxon>Bacillota</taxon>
        <taxon>Bacilli</taxon>
        <taxon>Bacillales</taxon>
        <taxon>Caryophanaceae</taxon>
        <taxon>Ureibacillus</taxon>
    </lineage>
</organism>
<keyword evidence="4" id="KW-0479">Metal-binding</keyword>
<dbReference type="Proteomes" id="UP000640930">
    <property type="component" value="Unassembled WGS sequence"/>
</dbReference>
<dbReference type="InterPro" id="IPR000701">
    <property type="entry name" value="SuccDH_FuR_B_TM-su"/>
</dbReference>
<sequence>MNLYKIVKRNWLGYLKVLGGVIVLSKNHEFYWRRLHSLLGIIPVGLFLVFHLSLNFTATGGEENYNNSIGIMELVPHWLLLIVEWVVIYIPILFHGLYGVFIAFTATSNLQRFGTFRNWMFMLQRISGVFLVIFIAWHIFQTRIQKALGADVDFNMMEEIVANPFMLAFYIVGILAATFHLANGIWSFLVSWGITQSKSSQKVATYVTMIFFVLLSIIGVAAILAFV</sequence>
<name>A0ABR8XAF4_9BACL</name>
<dbReference type="CDD" id="cd03497">
    <property type="entry name" value="SQR_TypeB_1_TM"/>
    <property type="match status" value="1"/>
</dbReference>
<evidence type="ECO:0000313" key="9">
    <source>
        <dbReference type="EMBL" id="MBD8026303.1"/>
    </source>
</evidence>
<keyword evidence="7 8" id="KW-0472">Membrane</keyword>
<dbReference type="SUPFAM" id="SSF81343">
    <property type="entry name" value="Fumarate reductase respiratory complex transmembrane subunits"/>
    <property type="match status" value="1"/>
</dbReference>
<evidence type="ECO:0000256" key="2">
    <source>
        <dbReference type="ARBA" id="ARBA00022617"/>
    </source>
</evidence>
<keyword evidence="2" id="KW-0349">Heme</keyword>
<accession>A0ABR8XAF4</accession>
<evidence type="ECO:0000256" key="3">
    <source>
        <dbReference type="ARBA" id="ARBA00022692"/>
    </source>
</evidence>
<gene>
    <name evidence="9" type="ORF">H9636_06485</name>
</gene>
<dbReference type="Pfam" id="PF01127">
    <property type="entry name" value="Sdh_cyt"/>
    <property type="match status" value="1"/>
</dbReference>
<feature type="transmembrane region" description="Helical" evidence="8">
    <location>
        <begin position="78"/>
        <end position="107"/>
    </location>
</feature>
<keyword evidence="6" id="KW-0408">Iron</keyword>
<dbReference type="EMBL" id="JACSQA010000006">
    <property type="protein sequence ID" value="MBD8026303.1"/>
    <property type="molecule type" value="Genomic_DNA"/>
</dbReference>
<dbReference type="NCBIfam" id="TIGR02046">
    <property type="entry name" value="sdhC_b558_fam"/>
    <property type="match status" value="1"/>
</dbReference>
<evidence type="ECO:0000256" key="8">
    <source>
        <dbReference type="SAM" id="Phobius"/>
    </source>
</evidence>
<comment type="caution">
    <text evidence="9">The sequence shown here is derived from an EMBL/GenBank/DDBJ whole genome shotgun (WGS) entry which is preliminary data.</text>
</comment>
<dbReference type="InterPro" id="IPR011138">
    <property type="entry name" value="Cytochrome_b-558"/>
</dbReference>
<evidence type="ECO:0000256" key="4">
    <source>
        <dbReference type="ARBA" id="ARBA00022723"/>
    </source>
</evidence>
<feature type="transmembrane region" description="Helical" evidence="8">
    <location>
        <begin position="119"/>
        <end position="140"/>
    </location>
</feature>
<reference evidence="9 10" key="1">
    <citation type="submission" date="2020-08" db="EMBL/GenBank/DDBJ databases">
        <title>A Genomic Blueprint of the Chicken Gut Microbiome.</title>
        <authorList>
            <person name="Gilroy R."/>
            <person name="Ravi A."/>
            <person name="Getino M."/>
            <person name="Pursley I."/>
            <person name="Horton D.L."/>
            <person name="Alikhan N.-F."/>
            <person name="Baker D."/>
            <person name="Gharbi K."/>
            <person name="Hall N."/>
            <person name="Watson M."/>
            <person name="Adriaenssens E.M."/>
            <person name="Foster-Nyarko E."/>
            <person name="Jarju S."/>
            <person name="Secka A."/>
            <person name="Antonio M."/>
            <person name="Oren A."/>
            <person name="Chaudhuri R."/>
            <person name="La Ragione R.M."/>
            <person name="Hildebrand F."/>
            <person name="Pallen M.J."/>
        </authorList>
    </citation>
    <scope>NUCLEOTIDE SEQUENCE [LARGE SCALE GENOMIC DNA]</scope>
    <source>
        <strain evidence="9 10">Re31</strain>
    </source>
</reference>
<dbReference type="Gene3D" id="1.20.1300.10">
    <property type="entry name" value="Fumarate reductase/succinate dehydrogenase, transmembrane subunit"/>
    <property type="match status" value="1"/>
</dbReference>
<keyword evidence="3 8" id="KW-0812">Transmembrane</keyword>
<dbReference type="InterPro" id="IPR034804">
    <property type="entry name" value="SQR/QFR_C/D"/>
</dbReference>
<evidence type="ECO:0000256" key="7">
    <source>
        <dbReference type="ARBA" id="ARBA00023136"/>
    </source>
</evidence>
<evidence type="ECO:0000256" key="1">
    <source>
        <dbReference type="ARBA" id="ARBA00004370"/>
    </source>
</evidence>
<dbReference type="PIRSF" id="PIRSF000170">
    <property type="entry name" value="Succ_dh_cyt_b558"/>
    <property type="match status" value="1"/>
</dbReference>
<feature type="transmembrane region" description="Helical" evidence="8">
    <location>
        <begin position="160"/>
        <end position="182"/>
    </location>
</feature>
<keyword evidence="10" id="KW-1185">Reference proteome</keyword>
<proteinExistence type="predicted"/>